<gene>
    <name evidence="3" type="ORF">FRZ67_13370</name>
</gene>
<dbReference type="Proteomes" id="UP000321533">
    <property type="component" value="Chromosome"/>
</dbReference>
<dbReference type="RefSeq" id="WP_147190045.1">
    <property type="nucleotide sequence ID" value="NZ_CP042435.1"/>
</dbReference>
<dbReference type="EMBL" id="CP042435">
    <property type="protein sequence ID" value="QEC68238.1"/>
    <property type="molecule type" value="Genomic_DNA"/>
</dbReference>
<evidence type="ECO:0000313" key="4">
    <source>
        <dbReference type="Proteomes" id="UP000321533"/>
    </source>
</evidence>
<reference evidence="3 4" key="1">
    <citation type="journal article" date="2016" name="Int. J. Syst. Evol. Microbiol.">
        <title>Panacibacter ginsenosidivorans gen. nov., sp. nov., with ginsenoside converting activity isolated from soil of a ginseng field.</title>
        <authorList>
            <person name="Siddiqi M.Z."/>
            <person name="Muhammad Shafi S."/>
            <person name="Choi K.D."/>
            <person name="Im W.T."/>
        </authorList>
    </citation>
    <scope>NUCLEOTIDE SEQUENCE [LARGE SCALE GENOMIC DNA]</scope>
    <source>
        <strain evidence="3 4">Gsoil1550</strain>
    </source>
</reference>
<evidence type="ECO:0000313" key="3">
    <source>
        <dbReference type="EMBL" id="QEC68238.1"/>
    </source>
</evidence>
<accession>A0A5B8VD90</accession>
<dbReference type="AlphaFoldDB" id="A0A5B8VD90"/>
<sequence length="229" mass="25346">MKRLLIFFLMIAFCVRATAQDMSALINKVKAKLDQVNDYTAEGVLKTDVTFIKAPAGKVKVYFKKPDKFKLKKDGGISILPKGGVSMNTGSMIMTDNFVALAAGESVVEGVKTKVVKMLPTDENSDIVLSTLYIDETNLLVRKTITTTKDNGTYEIGLTYGKYSNYGLPDKIVFSFNTKDYKLPKGVTLEFDEGEKNPNTDKLKNKKGKVEITYSSYAINKGIDDGVFK</sequence>
<proteinExistence type="predicted"/>
<dbReference type="Gene3D" id="2.50.20.10">
    <property type="entry name" value="Lipoprotein localisation LolA/LolB/LppX"/>
    <property type="match status" value="1"/>
</dbReference>
<dbReference type="KEGG" id="pgin:FRZ67_13370"/>
<organism evidence="3 4">
    <name type="scientific">Panacibacter ginsenosidivorans</name>
    <dbReference type="NCBI Taxonomy" id="1813871"/>
    <lineage>
        <taxon>Bacteria</taxon>
        <taxon>Pseudomonadati</taxon>
        <taxon>Bacteroidota</taxon>
        <taxon>Chitinophagia</taxon>
        <taxon>Chitinophagales</taxon>
        <taxon>Chitinophagaceae</taxon>
        <taxon>Panacibacter</taxon>
    </lineage>
</organism>
<evidence type="ECO:0000256" key="1">
    <source>
        <dbReference type="ARBA" id="ARBA00022729"/>
    </source>
</evidence>
<dbReference type="SUPFAM" id="SSF89392">
    <property type="entry name" value="Prokaryotic lipoproteins and lipoprotein localization factors"/>
    <property type="match status" value="1"/>
</dbReference>
<feature type="chain" id="PRO_5022808972" description="Outer membrane lipoprotein carrier protein LolA" evidence="2">
    <location>
        <begin position="20"/>
        <end position="229"/>
    </location>
</feature>
<keyword evidence="4" id="KW-1185">Reference proteome</keyword>
<evidence type="ECO:0008006" key="5">
    <source>
        <dbReference type="Google" id="ProtNLM"/>
    </source>
</evidence>
<dbReference type="InterPro" id="IPR029046">
    <property type="entry name" value="LolA/LolB/LppX"/>
</dbReference>
<dbReference type="OrthoDB" id="650247at2"/>
<evidence type="ECO:0000256" key="2">
    <source>
        <dbReference type="SAM" id="SignalP"/>
    </source>
</evidence>
<protein>
    <recommendedName>
        <fullName evidence="5">Outer membrane lipoprotein carrier protein LolA</fullName>
    </recommendedName>
</protein>
<keyword evidence="1 2" id="KW-0732">Signal</keyword>
<feature type="signal peptide" evidence="2">
    <location>
        <begin position="1"/>
        <end position="19"/>
    </location>
</feature>
<name>A0A5B8VD90_9BACT</name>